<dbReference type="PANTHER" id="PTHR43179">
    <property type="entry name" value="RHAMNOSYLTRANSFERASE WBBL"/>
    <property type="match status" value="1"/>
</dbReference>
<keyword evidence="2" id="KW-0328">Glycosyltransferase</keyword>
<evidence type="ECO:0000256" key="3">
    <source>
        <dbReference type="ARBA" id="ARBA00022679"/>
    </source>
</evidence>
<evidence type="ECO:0000256" key="2">
    <source>
        <dbReference type="ARBA" id="ARBA00022676"/>
    </source>
</evidence>
<protein>
    <recommendedName>
        <fullName evidence="6">Glycosyltransferase 2-like domain-containing protein</fullName>
    </recommendedName>
</protein>
<dbReference type="PANTHER" id="PTHR43179:SF12">
    <property type="entry name" value="GALACTOFURANOSYLTRANSFERASE GLFT2"/>
    <property type="match status" value="1"/>
</dbReference>
<reference evidence="5" key="1">
    <citation type="submission" date="2017-09" db="EMBL/GenBank/DDBJ databases">
        <title>Depth-based differentiation of microbial function through sediment-hosted aquifers and enrichment of novel symbionts in the deep terrestrial subsurface.</title>
        <authorList>
            <person name="Probst A.J."/>
            <person name="Ladd B."/>
            <person name="Jarett J.K."/>
            <person name="Geller-Mcgrath D.E."/>
            <person name="Sieber C.M.K."/>
            <person name="Emerson J.B."/>
            <person name="Anantharaman K."/>
            <person name="Thomas B.C."/>
            <person name="Malmstrom R."/>
            <person name="Stieglmeier M."/>
            <person name="Klingl A."/>
            <person name="Woyke T."/>
            <person name="Ryan C.M."/>
            <person name="Banfield J.F."/>
        </authorList>
    </citation>
    <scope>NUCLEOTIDE SEQUENCE [LARGE SCALE GENOMIC DNA]</scope>
</reference>
<dbReference type="Gene3D" id="3.90.550.10">
    <property type="entry name" value="Spore Coat Polysaccharide Biosynthesis Protein SpsA, Chain A"/>
    <property type="match status" value="1"/>
</dbReference>
<evidence type="ECO:0000313" key="4">
    <source>
        <dbReference type="EMBL" id="PJA46360.1"/>
    </source>
</evidence>
<proteinExistence type="inferred from homology"/>
<dbReference type="SUPFAM" id="SSF53448">
    <property type="entry name" value="Nucleotide-diphospho-sugar transferases"/>
    <property type="match status" value="1"/>
</dbReference>
<keyword evidence="3" id="KW-0808">Transferase</keyword>
<organism evidence="4 5">
    <name type="scientific">Candidatus Uhrbacteria bacterium CG_4_9_14_3_um_filter_36_7</name>
    <dbReference type="NCBI Taxonomy" id="1975033"/>
    <lineage>
        <taxon>Bacteria</taxon>
        <taxon>Candidatus Uhriibacteriota</taxon>
    </lineage>
</organism>
<comment type="similarity">
    <text evidence="1">Belongs to the glycosyltransferase 2 family.</text>
</comment>
<name>A0A2M7XEQ6_9BACT</name>
<dbReference type="InterPro" id="IPR029044">
    <property type="entry name" value="Nucleotide-diphossugar_trans"/>
</dbReference>
<dbReference type="GO" id="GO:0016757">
    <property type="term" value="F:glycosyltransferase activity"/>
    <property type="evidence" value="ECO:0007669"/>
    <property type="project" value="UniProtKB-KW"/>
</dbReference>
<gene>
    <name evidence="4" type="ORF">CO172_03780</name>
</gene>
<comment type="caution">
    <text evidence="4">The sequence shown here is derived from an EMBL/GenBank/DDBJ whole genome shotgun (WGS) entry which is preliminary data.</text>
</comment>
<dbReference type="EMBL" id="PFWS01000061">
    <property type="protein sequence ID" value="PJA46360.1"/>
    <property type="molecule type" value="Genomic_DNA"/>
</dbReference>
<dbReference type="Proteomes" id="UP000229749">
    <property type="component" value="Unassembled WGS sequence"/>
</dbReference>
<dbReference type="Pfam" id="PF13641">
    <property type="entry name" value="Glyco_tranf_2_3"/>
    <property type="match status" value="1"/>
</dbReference>
<evidence type="ECO:0000313" key="5">
    <source>
        <dbReference type="Proteomes" id="UP000229749"/>
    </source>
</evidence>
<sequence>MSFPKIALVYLTYFVPDSIEDIPACFQSLEQVVYPKELWKIFMVENPSTHGASHPFIQNDWFIKMGQTLPAMSLSLNSTDQGFAGAQVVAYEQAKQWGADYIYLLNQDTVVDPFFLQTIVQYAQEHPAYGILQSRIMLKQDPEKLNSQGNALHFLGFGFSDGYQKTPQKAKQHKRPLFYASGAGMLIRMDLLNQIGSFEPSYYMYHEDVDLSWRARLAGFQIGYVEDSVIYHHYEFSRSVKKFYWMERNRYLTHLGNLKLKTLLLIAPAFWVMETGTLLFSIRSGWWKEKIRAWFSLIDYKTWKWILKRRRIIKKTRVLKDREILNYMVAVIDSQEIRNPLLQWVVNPIFQIYFWVIKKIIWW</sequence>
<evidence type="ECO:0000256" key="1">
    <source>
        <dbReference type="ARBA" id="ARBA00006739"/>
    </source>
</evidence>
<accession>A0A2M7XEQ6</accession>
<evidence type="ECO:0008006" key="6">
    <source>
        <dbReference type="Google" id="ProtNLM"/>
    </source>
</evidence>
<dbReference type="AlphaFoldDB" id="A0A2M7XEQ6"/>